<gene>
    <name evidence="2" type="ORF">BJX68DRAFT_273827</name>
</gene>
<comment type="similarity">
    <text evidence="1">Belongs to the short-chain dehydrogenases/reductases (SDR) family.</text>
</comment>
<sequence>MSTKKPLILITGANQGIGFATAQNLASTGRHHLLIGARPQEKAEGAVQQLSPLSSALTPLVIDVTSDASIAAAAKTPTQNLSLRENFRAVFDVNVFGVAVITDAFLPLLRASAYHDRRIVNVTSGLGQIGITLSPTSEYNAKSWALPIYRSSKCALNMITAADAVTLSEEGISVVLAAPGYTRTNFSGGNGVKEASQAAVQIVRAATEGYPREYFGKFGW</sequence>
<evidence type="ECO:0008006" key="4">
    <source>
        <dbReference type="Google" id="ProtNLM"/>
    </source>
</evidence>
<dbReference type="Proteomes" id="UP001610444">
    <property type="component" value="Unassembled WGS sequence"/>
</dbReference>
<dbReference type="PANTHER" id="PTHR43544">
    <property type="entry name" value="SHORT-CHAIN DEHYDROGENASE/REDUCTASE"/>
    <property type="match status" value="1"/>
</dbReference>
<dbReference type="PRINTS" id="PR00081">
    <property type="entry name" value="GDHRDH"/>
</dbReference>
<dbReference type="Gene3D" id="3.40.50.720">
    <property type="entry name" value="NAD(P)-binding Rossmann-like Domain"/>
    <property type="match status" value="2"/>
</dbReference>
<evidence type="ECO:0000256" key="1">
    <source>
        <dbReference type="ARBA" id="ARBA00006484"/>
    </source>
</evidence>
<proteinExistence type="inferred from homology"/>
<dbReference type="RefSeq" id="XP_070905666.1">
    <property type="nucleotide sequence ID" value="XM_071047544.1"/>
</dbReference>
<dbReference type="Pfam" id="PF00106">
    <property type="entry name" value="adh_short"/>
    <property type="match status" value="1"/>
</dbReference>
<keyword evidence="3" id="KW-1185">Reference proteome</keyword>
<comment type="caution">
    <text evidence="2">The sequence shown here is derived from an EMBL/GenBank/DDBJ whole genome shotgun (WGS) entry which is preliminary data.</text>
</comment>
<dbReference type="InterPro" id="IPR036291">
    <property type="entry name" value="NAD(P)-bd_dom_sf"/>
</dbReference>
<protein>
    <recommendedName>
        <fullName evidence="4">NAD(P)-binding protein</fullName>
    </recommendedName>
</protein>
<evidence type="ECO:0000313" key="2">
    <source>
        <dbReference type="EMBL" id="KAL2861576.1"/>
    </source>
</evidence>
<name>A0ABR4LAL5_9EURO</name>
<dbReference type="PANTHER" id="PTHR43544:SF32">
    <property type="entry name" value="CHAIN DEHYDROGENASE, PUTATIVE (AFU_ORTHOLOGUE AFUA_5G01530)-RELATED"/>
    <property type="match status" value="1"/>
</dbReference>
<reference evidence="2 3" key="1">
    <citation type="submission" date="2024-07" db="EMBL/GenBank/DDBJ databases">
        <title>Section-level genome sequencing and comparative genomics of Aspergillus sections Usti and Cavernicolus.</title>
        <authorList>
            <consortium name="Lawrence Berkeley National Laboratory"/>
            <person name="Nybo J.L."/>
            <person name="Vesth T.C."/>
            <person name="Theobald S."/>
            <person name="Frisvad J.C."/>
            <person name="Larsen T.O."/>
            <person name="Kjaerboelling I."/>
            <person name="Rothschild-Mancinelli K."/>
            <person name="Lyhne E.K."/>
            <person name="Kogle M.E."/>
            <person name="Barry K."/>
            <person name="Clum A."/>
            <person name="Na H."/>
            <person name="Ledsgaard L."/>
            <person name="Lin J."/>
            <person name="Lipzen A."/>
            <person name="Kuo A."/>
            <person name="Riley R."/>
            <person name="Mondo S."/>
            <person name="LaButti K."/>
            <person name="Haridas S."/>
            <person name="Pangalinan J."/>
            <person name="Salamov A.A."/>
            <person name="Simmons B.A."/>
            <person name="Magnuson J.K."/>
            <person name="Chen J."/>
            <person name="Drula E."/>
            <person name="Henrissat B."/>
            <person name="Wiebenga A."/>
            <person name="Lubbers R.J."/>
            <person name="Gomes A.C."/>
            <person name="Macurrencykelacurrency M.R."/>
            <person name="Stajich J."/>
            <person name="Grigoriev I.V."/>
            <person name="Mortensen U.H."/>
            <person name="De vries R.P."/>
            <person name="Baker S.E."/>
            <person name="Andersen M.R."/>
        </authorList>
    </citation>
    <scope>NUCLEOTIDE SEQUENCE [LARGE SCALE GENOMIC DNA]</scope>
    <source>
        <strain evidence="2 3">CBS 756.74</strain>
    </source>
</reference>
<dbReference type="InterPro" id="IPR051468">
    <property type="entry name" value="Fungal_SecMetab_SDRs"/>
</dbReference>
<dbReference type="GeneID" id="98162708"/>
<organism evidence="2 3">
    <name type="scientific">Aspergillus pseudodeflectus</name>
    <dbReference type="NCBI Taxonomy" id="176178"/>
    <lineage>
        <taxon>Eukaryota</taxon>
        <taxon>Fungi</taxon>
        <taxon>Dikarya</taxon>
        <taxon>Ascomycota</taxon>
        <taxon>Pezizomycotina</taxon>
        <taxon>Eurotiomycetes</taxon>
        <taxon>Eurotiomycetidae</taxon>
        <taxon>Eurotiales</taxon>
        <taxon>Aspergillaceae</taxon>
        <taxon>Aspergillus</taxon>
        <taxon>Aspergillus subgen. Nidulantes</taxon>
    </lineage>
</organism>
<accession>A0ABR4LAL5</accession>
<dbReference type="SUPFAM" id="SSF51735">
    <property type="entry name" value="NAD(P)-binding Rossmann-fold domains"/>
    <property type="match status" value="1"/>
</dbReference>
<dbReference type="InterPro" id="IPR002347">
    <property type="entry name" value="SDR_fam"/>
</dbReference>
<evidence type="ECO:0000313" key="3">
    <source>
        <dbReference type="Proteomes" id="UP001610444"/>
    </source>
</evidence>
<dbReference type="EMBL" id="JBFXLR010000001">
    <property type="protein sequence ID" value="KAL2861576.1"/>
    <property type="molecule type" value="Genomic_DNA"/>
</dbReference>